<dbReference type="EMBL" id="BPVZ01000037">
    <property type="protein sequence ID" value="GKV12652.1"/>
    <property type="molecule type" value="Genomic_DNA"/>
</dbReference>
<dbReference type="AlphaFoldDB" id="A0AAV5JMZ3"/>
<gene>
    <name evidence="1" type="ORF">SLEP1_g23775</name>
</gene>
<organism evidence="1 2">
    <name type="scientific">Rubroshorea leprosula</name>
    <dbReference type="NCBI Taxonomy" id="152421"/>
    <lineage>
        <taxon>Eukaryota</taxon>
        <taxon>Viridiplantae</taxon>
        <taxon>Streptophyta</taxon>
        <taxon>Embryophyta</taxon>
        <taxon>Tracheophyta</taxon>
        <taxon>Spermatophyta</taxon>
        <taxon>Magnoliopsida</taxon>
        <taxon>eudicotyledons</taxon>
        <taxon>Gunneridae</taxon>
        <taxon>Pentapetalae</taxon>
        <taxon>rosids</taxon>
        <taxon>malvids</taxon>
        <taxon>Malvales</taxon>
        <taxon>Dipterocarpaceae</taxon>
        <taxon>Rubroshorea</taxon>
    </lineage>
</organism>
<protein>
    <recommendedName>
        <fullName evidence="3">Secreted protein</fullName>
    </recommendedName>
</protein>
<evidence type="ECO:0000313" key="1">
    <source>
        <dbReference type="EMBL" id="GKV12652.1"/>
    </source>
</evidence>
<evidence type="ECO:0008006" key="3">
    <source>
        <dbReference type="Google" id="ProtNLM"/>
    </source>
</evidence>
<name>A0AAV5JMZ3_9ROSI</name>
<accession>A0AAV5JMZ3</accession>
<comment type="caution">
    <text evidence="1">The sequence shown here is derived from an EMBL/GenBank/DDBJ whole genome shotgun (WGS) entry which is preliminary data.</text>
</comment>
<keyword evidence="2" id="KW-1185">Reference proteome</keyword>
<evidence type="ECO:0000313" key="2">
    <source>
        <dbReference type="Proteomes" id="UP001054252"/>
    </source>
</evidence>
<sequence length="77" mass="8355">MQTAGKSHSPRGVLGCLRRLMNFPFSAMLSLLLSSSPTPASSLSFLVLGKMKKTLHRYNKCQGALETPTVGYKAEVI</sequence>
<reference evidence="1 2" key="1">
    <citation type="journal article" date="2021" name="Commun. Biol.">
        <title>The genome of Shorea leprosula (Dipterocarpaceae) highlights the ecological relevance of drought in aseasonal tropical rainforests.</title>
        <authorList>
            <person name="Ng K.K.S."/>
            <person name="Kobayashi M.J."/>
            <person name="Fawcett J.A."/>
            <person name="Hatakeyama M."/>
            <person name="Paape T."/>
            <person name="Ng C.H."/>
            <person name="Ang C.C."/>
            <person name="Tnah L.H."/>
            <person name="Lee C.T."/>
            <person name="Nishiyama T."/>
            <person name="Sese J."/>
            <person name="O'Brien M.J."/>
            <person name="Copetti D."/>
            <person name="Mohd Noor M.I."/>
            <person name="Ong R.C."/>
            <person name="Putra M."/>
            <person name="Sireger I.Z."/>
            <person name="Indrioko S."/>
            <person name="Kosugi Y."/>
            <person name="Izuno A."/>
            <person name="Isagi Y."/>
            <person name="Lee S.L."/>
            <person name="Shimizu K.K."/>
        </authorList>
    </citation>
    <scope>NUCLEOTIDE SEQUENCE [LARGE SCALE GENOMIC DNA]</scope>
    <source>
        <strain evidence="1">214</strain>
    </source>
</reference>
<proteinExistence type="predicted"/>
<dbReference type="Proteomes" id="UP001054252">
    <property type="component" value="Unassembled WGS sequence"/>
</dbReference>